<dbReference type="Gene3D" id="2.40.50.100">
    <property type="match status" value="1"/>
</dbReference>
<gene>
    <name evidence="6" type="ORF">JCM19232_950</name>
</gene>
<evidence type="ECO:0000259" key="4">
    <source>
        <dbReference type="Pfam" id="PF25876"/>
    </source>
</evidence>
<evidence type="ECO:0000259" key="5">
    <source>
        <dbReference type="Pfam" id="PF25917"/>
    </source>
</evidence>
<sequence length="299" mass="32268">MKKTLLAVSLASSLFLVGCSEPQQKAGGGMVPKVVLEQVTVIDHQPSKAYVGRVSALEDADITAQVSGYLKERHFREGQMVEKGQLLYTIEPSSFEAQVASAKASVAQAEATLKRADSEFARAKNLLPKGSISKSEYDNREAEKLGAIAQLEAAKAQLQLAEVNLSHTKIEAPFSGRISDSNVSIGDLLSPSSGTLTTLVSLDPIHATFQLSERERLAMGAENFQGDGKSDRAAVEVSLILENNTEHPHKGELDFVGNRIDLNTVPSLCVPLFLTQSKHCFLVSTSRLRSPLLQPNQLS</sequence>
<organism evidence="6 7">
    <name type="scientific">Vibrio ishigakensis</name>
    <dbReference type="NCBI Taxonomy" id="1481914"/>
    <lineage>
        <taxon>Bacteria</taxon>
        <taxon>Pseudomonadati</taxon>
        <taxon>Pseudomonadota</taxon>
        <taxon>Gammaproteobacteria</taxon>
        <taxon>Vibrionales</taxon>
        <taxon>Vibrionaceae</taxon>
        <taxon>Vibrio</taxon>
    </lineage>
</organism>
<evidence type="ECO:0000256" key="1">
    <source>
        <dbReference type="ARBA" id="ARBA00004519"/>
    </source>
</evidence>
<dbReference type="PROSITE" id="PS51257">
    <property type="entry name" value="PROKAR_LIPOPROTEIN"/>
    <property type="match status" value="1"/>
</dbReference>
<comment type="similarity">
    <text evidence="2">Belongs to the membrane fusion protein (MFP) (TC 8.A.1) family.</text>
</comment>
<dbReference type="Pfam" id="PF25876">
    <property type="entry name" value="HH_MFP_RND"/>
    <property type="match status" value="1"/>
</dbReference>
<dbReference type="Gene3D" id="1.10.287.470">
    <property type="entry name" value="Helix hairpin bin"/>
    <property type="match status" value="1"/>
</dbReference>
<protein>
    <submittedName>
        <fullName evidence="6">RND efflux system</fullName>
    </submittedName>
</protein>
<dbReference type="EMBL" id="BBSA01000012">
    <property type="protein sequence ID" value="GAM64280.1"/>
    <property type="molecule type" value="Genomic_DNA"/>
</dbReference>
<feature type="coiled-coil region" evidence="3">
    <location>
        <begin position="99"/>
        <end position="126"/>
    </location>
</feature>
<dbReference type="GO" id="GO:0022857">
    <property type="term" value="F:transmembrane transporter activity"/>
    <property type="evidence" value="ECO:0007669"/>
    <property type="project" value="InterPro"/>
</dbReference>
<accession>A0A0B8PBV4</accession>
<dbReference type="GO" id="GO:0005886">
    <property type="term" value="C:plasma membrane"/>
    <property type="evidence" value="ECO:0007669"/>
    <property type="project" value="TreeGrafter"/>
</dbReference>
<name>A0A0B8PBV4_9VIBR</name>
<dbReference type="InterPro" id="IPR058624">
    <property type="entry name" value="MdtA-like_HH"/>
</dbReference>
<dbReference type="GO" id="GO:0046677">
    <property type="term" value="P:response to antibiotic"/>
    <property type="evidence" value="ECO:0007669"/>
    <property type="project" value="TreeGrafter"/>
</dbReference>
<comment type="subcellular location">
    <subcellularLocation>
        <location evidence="1">Cell inner membrane</location>
        <topology evidence="1">Lipid-anchor</topology>
    </subcellularLocation>
</comment>
<evidence type="ECO:0000256" key="2">
    <source>
        <dbReference type="ARBA" id="ARBA00009477"/>
    </source>
</evidence>
<dbReference type="PANTHER" id="PTHR30158">
    <property type="entry name" value="ACRA/E-RELATED COMPONENT OF DRUG EFFLUX TRANSPORTER"/>
    <property type="match status" value="1"/>
</dbReference>
<dbReference type="InterPro" id="IPR058625">
    <property type="entry name" value="MdtA-like_BSH"/>
</dbReference>
<reference evidence="6 7" key="2">
    <citation type="submission" date="2015-01" db="EMBL/GenBank/DDBJ databases">
        <authorList>
            <consortium name="NBRP consortium"/>
            <person name="Sawabe T."/>
            <person name="Meirelles P."/>
            <person name="Feng G."/>
            <person name="Sayaka M."/>
            <person name="Hattori M."/>
            <person name="Ohkuma M."/>
        </authorList>
    </citation>
    <scope>NUCLEOTIDE SEQUENCE [LARGE SCALE GENOMIC DNA]</scope>
    <source>
        <strain evidence="6 7">JCM19232</strain>
    </source>
</reference>
<dbReference type="Pfam" id="PF25917">
    <property type="entry name" value="BSH_RND"/>
    <property type="match status" value="1"/>
</dbReference>
<evidence type="ECO:0000313" key="6">
    <source>
        <dbReference type="EMBL" id="GAM64280.1"/>
    </source>
</evidence>
<dbReference type="SUPFAM" id="SSF111369">
    <property type="entry name" value="HlyD-like secretion proteins"/>
    <property type="match status" value="1"/>
</dbReference>
<comment type="caution">
    <text evidence="6">The sequence shown here is derived from an EMBL/GenBank/DDBJ whole genome shotgun (WGS) entry which is preliminary data.</text>
</comment>
<dbReference type="InterPro" id="IPR006143">
    <property type="entry name" value="RND_pump_MFP"/>
</dbReference>
<dbReference type="AlphaFoldDB" id="A0A0B8PBV4"/>
<dbReference type="Proteomes" id="UP000031670">
    <property type="component" value="Unassembled WGS sequence"/>
</dbReference>
<reference evidence="6 7" key="1">
    <citation type="submission" date="2015-01" db="EMBL/GenBank/DDBJ databases">
        <title>Vibrio sp. C5 JCM 19232 whole genome shotgun sequence.</title>
        <authorList>
            <person name="Sawabe T."/>
            <person name="Meirelles P."/>
            <person name="Feng G."/>
            <person name="Sayaka M."/>
            <person name="Hattori M."/>
            <person name="Ohkuma M."/>
        </authorList>
    </citation>
    <scope>NUCLEOTIDE SEQUENCE [LARGE SCALE GENOMIC DNA]</scope>
    <source>
        <strain evidence="6 7">JCM19232</strain>
    </source>
</reference>
<evidence type="ECO:0000313" key="7">
    <source>
        <dbReference type="Proteomes" id="UP000031670"/>
    </source>
</evidence>
<keyword evidence="3" id="KW-0175">Coiled coil</keyword>
<proteinExistence type="inferred from homology"/>
<feature type="domain" description="Multidrug resistance protein MdtA-like barrel-sandwich hybrid" evidence="5">
    <location>
        <begin position="59"/>
        <end position="191"/>
    </location>
</feature>
<feature type="domain" description="Multidrug resistance protein MdtA-like alpha-helical hairpin" evidence="4">
    <location>
        <begin position="99"/>
        <end position="168"/>
    </location>
</feature>
<dbReference type="Gene3D" id="2.40.30.170">
    <property type="match status" value="1"/>
</dbReference>
<evidence type="ECO:0000256" key="3">
    <source>
        <dbReference type="SAM" id="Coils"/>
    </source>
</evidence>
<dbReference type="PANTHER" id="PTHR30158:SF10">
    <property type="entry name" value="CATION EFFLUX PUMP"/>
    <property type="match status" value="1"/>
</dbReference>
<dbReference type="NCBIfam" id="TIGR01730">
    <property type="entry name" value="RND_mfp"/>
    <property type="match status" value="1"/>
</dbReference>